<keyword evidence="4" id="KW-1185">Reference proteome</keyword>
<feature type="domain" description="Polysaccharide export protein N-terminal" evidence="2">
    <location>
        <begin position="46"/>
        <end position="142"/>
    </location>
</feature>
<evidence type="ECO:0000313" key="4">
    <source>
        <dbReference type="Proteomes" id="UP000800984"/>
    </source>
</evidence>
<dbReference type="Proteomes" id="UP000800984">
    <property type="component" value="Unassembled WGS sequence"/>
</dbReference>
<keyword evidence="3" id="KW-0762">Sugar transport</keyword>
<keyword evidence="3" id="KW-0813">Transport</keyword>
<dbReference type="InterPro" id="IPR049712">
    <property type="entry name" value="Poly_export"/>
</dbReference>
<evidence type="ECO:0000256" key="1">
    <source>
        <dbReference type="ARBA" id="ARBA00022729"/>
    </source>
</evidence>
<keyword evidence="1" id="KW-0732">Signal</keyword>
<name>A0ABX0I1M5_9FLAO</name>
<dbReference type="PROSITE" id="PS51257">
    <property type="entry name" value="PROKAR_LIPOPROTEIN"/>
    <property type="match status" value="1"/>
</dbReference>
<dbReference type="Gene3D" id="3.30.1950.10">
    <property type="entry name" value="wza like domain"/>
    <property type="match status" value="1"/>
</dbReference>
<accession>A0ABX0I1M5</accession>
<comment type="caution">
    <text evidence="3">The sequence shown here is derived from an EMBL/GenBank/DDBJ whole genome shotgun (WGS) entry which is preliminary data.</text>
</comment>
<dbReference type="PANTHER" id="PTHR33619">
    <property type="entry name" value="POLYSACCHARIDE EXPORT PROTEIN GFCE-RELATED"/>
    <property type="match status" value="1"/>
</dbReference>
<dbReference type="Pfam" id="PF02563">
    <property type="entry name" value="Poly_export"/>
    <property type="match status" value="1"/>
</dbReference>
<evidence type="ECO:0000313" key="3">
    <source>
        <dbReference type="EMBL" id="NHM01080.1"/>
    </source>
</evidence>
<evidence type="ECO:0000259" key="2">
    <source>
        <dbReference type="Pfam" id="PF02563"/>
    </source>
</evidence>
<dbReference type="RefSeq" id="WP_166076137.1">
    <property type="nucleotide sequence ID" value="NZ_JAAJBT010000002.1"/>
</dbReference>
<dbReference type="InterPro" id="IPR003715">
    <property type="entry name" value="Poly_export_N"/>
</dbReference>
<dbReference type="EMBL" id="JAAJBT010000002">
    <property type="protein sequence ID" value="NHM01080.1"/>
    <property type="molecule type" value="Genomic_DNA"/>
</dbReference>
<proteinExistence type="predicted"/>
<protein>
    <submittedName>
        <fullName evidence="3">Sugar transporter</fullName>
    </submittedName>
</protein>
<sequence>MKFFIKNIKIFFIFQLLASCIPFKDTLYLEKNKDKVADIEINADAYKPYRLQVDDIVAIEIKASNPKDVEIFNKTESKTTGTVTQDQLYFSGYQVDGYGNIRIPVIGLLNVQGQTVDEVSKLLEKKLLEEYFTAASNLFVTVKLAGIKYTINGEIATTGTNTVFQDKLNILEAIANSGDIPITGNKKEVVVMRKIPTGYQSGTLDLTDANVINSPYFYLKPNDYIYIKPLKQKSTGLGLNGLQTLTTTLSLFGVLTTTYLLIKNL</sequence>
<dbReference type="PANTHER" id="PTHR33619:SF3">
    <property type="entry name" value="POLYSACCHARIDE EXPORT PROTEIN GFCE-RELATED"/>
    <property type="match status" value="1"/>
</dbReference>
<reference evidence="3 4" key="1">
    <citation type="submission" date="2020-02" db="EMBL/GenBank/DDBJ databases">
        <authorList>
            <person name="Chen W.-M."/>
        </authorList>
    </citation>
    <scope>NUCLEOTIDE SEQUENCE [LARGE SCALE GENOMIC DNA]</scope>
    <source>
        <strain evidence="3 4">KDG-16</strain>
    </source>
</reference>
<gene>
    <name evidence="3" type="ORF">G4D72_03035</name>
</gene>
<organism evidence="3 4">
    <name type="scientific">Flavobacterium difficile</name>
    <dbReference type="NCBI Taxonomy" id="2709659"/>
    <lineage>
        <taxon>Bacteria</taxon>
        <taxon>Pseudomonadati</taxon>
        <taxon>Bacteroidota</taxon>
        <taxon>Flavobacteriia</taxon>
        <taxon>Flavobacteriales</taxon>
        <taxon>Flavobacteriaceae</taxon>
        <taxon>Flavobacterium</taxon>
    </lineage>
</organism>